<dbReference type="EMBL" id="LAZR01009684">
    <property type="protein sequence ID" value="KKM71185.1"/>
    <property type="molecule type" value="Genomic_DNA"/>
</dbReference>
<gene>
    <name evidence="1" type="ORF">LCGC14_1433160</name>
</gene>
<protein>
    <submittedName>
        <fullName evidence="1">Uncharacterized protein</fullName>
    </submittedName>
</protein>
<organism evidence="1">
    <name type="scientific">marine sediment metagenome</name>
    <dbReference type="NCBI Taxonomy" id="412755"/>
    <lineage>
        <taxon>unclassified sequences</taxon>
        <taxon>metagenomes</taxon>
        <taxon>ecological metagenomes</taxon>
    </lineage>
</organism>
<dbReference type="AlphaFoldDB" id="A0A0F9M3G3"/>
<sequence length="59" mass="6510">MSPAARQAALKLLCLMSYRANWRARDGLVAGAGIPVPPVRNGRTQLDGQPFVRISLVWY</sequence>
<name>A0A0F9M3G3_9ZZZZ</name>
<evidence type="ECO:0000313" key="1">
    <source>
        <dbReference type="EMBL" id="KKM71185.1"/>
    </source>
</evidence>
<reference evidence="1" key="1">
    <citation type="journal article" date="2015" name="Nature">
        <title>Complex archaea that bridge the gap between prokaryotes and eukaryotes.</title>
        <authorList>
            <person name="Spang A."/>
            <person name="Saw J.H."/>
            <person name="Jorgensen S.L."/>
            <person name="Zaremba-Niedzwiedzka K."/>
            <person name="Martijn J."/>
            <person name="Lind A.E."/>
            <person name="van Eijk R."/>
            <person name="Schleper C."/>
            <person name="Guy L."/>
            <person name="Ettema T.J."/>
        </authorList>
    </citation>
    <scope>NUCLEOTIDE SEQUENCE</scope>
</reference>
<accession>A0A0F9M3G3</accession>
<proteinExistence type="predicted"/>
<comment type="caution">
    <text evidence="1">The sequence shown here is derived from an EMBL/GenBank/DDBJ whole genome shotgun (WGS) entry which is preliminary data.</text>
</comment>